<dbReference type="PANTHER" id="PTHR35340:SF5">
    <property type="entry name" value="ASST-DOMAIN-CONTAINING PROTEIN"/>
    <property type="match status" value="1"/>
</dbReference>
<feature type="chain" id="PRO_5040385659" description="Arylsulfotransferase" evidence="2">
    <location>
        <begin position="20"/>
        <end position="670"/>
    </location>
</feature>
<dbReference type="PANTHER" id="PTHR35340">
    <property type="entry name" value="PQQ ENZYME REPEAT PROTEIN-RELATED"/>
    <property type="match status" value="1"/>
</dbReference>
<evidence type="ECO:0000313" key="4">
    <source>
        <dbReference type="Proteomes" id="UP000799441"/>
    </source>
</evidence>
<keyword evidence="1" id="KW-1133">Transmembrane helix</keyword>
<dbReference type="InterPro" id="IPR039535">
    <property type="entry name" value="ASST-like"/>
</dbReference>
<keyword evidence="4" id="KW-1185">Reference proteome</keyword>
<evidence type="ECO:0008006" key="5">
    <source>
        <dbReference type="Google" id="ProtNLM"/>
    </source>
</evidence>
<proteinExistence type="predicted"/>
<evidence type="ECO:0000256" key="2">
    <source>
        <dbReference type="SAM" id="SignalP"/>
    </source>
</evidence>
<organism evidence="3 4">
    <name type="scientific">Polychaeton citri CBS 116435</name>
    <dbReference type="NCBI Taxonomy" id="1314669"/>
    <lineage>
        <taxon>Eukaryota</taxon>
        <taxon>Fungi</taxon>
        <taxon>Dikarya</taxon>
        <taxon>Ascomycota</taxon>
        <taxon>Pezizomycotina</taxon>
        <taxon>Dothideomycetes</taxon>
        <taxon>Dothideomycetidae</taxon>
        <taxon>Capnodiales</taxon>
        <taxon>Capnodiaceae</taxon>
        <taxon>Polychaeton</taxon>
    </lineage>
</organism>
<feature type="transmembrane region" description="Helical" evidence="1">
    <location>
        <begin position="616"/>
        <end position="636"/>
    </location>
</feature>
<keyword evidence="1" id="KW-0812">Transmembrane</keyword>
<dbReference type="Proteomes" id="UP000799441">
    <property type="component" value="Unassembled WGS sequence"/>
</dbReference>
<gene>
    <name evidence="3" type="ORF">K431DRAFT_346129</name>
</gene>
<dbReference type="EMBL" id="MU003788">
    <property type="protein sequence ID" value="KAF2721702.1"/>
    <property type="molecule type" value="Genomic_DNA"/>
</dbReference>
<dbReference type="InterPro" id="IPR053143">
    <property type="entry name" value="Arylsulfate_ST"/>
</dbReference>
<keyword evidence="2" id="KW-0732">Signal</keyword>
<accession>A0A9P4QBM5</accession>
<dbReference type="AlphaFoldDB" id="A0A9P4QBM5"/>
<dbReference type="OrthoDB" id="5427350at2759"/>
<sequence length="670" mass="74899">MGLFLSFHFSLSLYLAVLGRPDGNNKLSPPLYNATVDSGTYGYYPTNSFATFELREPRTNFLRWSPGCDDGSLYFITPRGYSEEEPGPMILDGSGNLIWVEHFKNTFGGQAYNFMVQSYQGQDYLTFWLGDDTVKGHGTGHYYMQLNSSYDLVHKVAAAGGLSADLHEFLITPEGTVLMTIYQIIQRDVTPLGRVFESVMEHEANYIWDGVFQEIALETGELIFEWRASDHVDITDTYRPVGDGGTRADPFDWFHINSVEKDELGNYLISARYPHVIMYIDGRTGDTIWTLGGKGNDFMDLSDGYATNFAFQHDARFVSAQTFPSLYEPPARRQGFTTKLVSLFDNAAEDRNYRWGLSYSRALLLEVTYPTPDSEIGFTAGDLSTLVTRQADHPGYEEEPLSEDDIQKTKTNNATDLSRSVRVIKSYRNPAGVRSSSQGSVQLIPQADGSDPHLFVGYGLNAVMTEFHPNGTALCDIHFGANTSWERGDIQSYRAYKFPWVGRPRTRPRVGTGEDGDAVLVSWNGATEVVQWLLQSSRSARDGDWLDVATVPRHGFETTIPLSQEAEGSRYLRVVALGSQGEQLENGASEAFDRGYISAMLPGLRFHIAGTAVTPFAVILFLVSSIATLGVLHYTLRRLAAWRSGHTISGFLQLRWNRNAYRLVRGDHEV</sequence>
<name>A0A9P4QBM5_9PEZI</name>
<evidence type="ECO:0000313" key="3">
    <source>
        <dbReference type="EMBL" id="KAF2721702.1"/>
    </source>
</evidence>
<comment type="caution">
    <text evidence="3">The sequence shown here is derived from an EMBL/GenBank/DDBJ whole genome shotgun (WGS) entry which is preliminary data.</text>
</comment>
<evidence type="ECO:0000256" key="1">
    <source>
        <dbReference type="SAM" id="Phobius"/>
    </source>
</evidence>
<reference evidence="3" key="1">
    <citation type="journal article" date="2020" name="Stud. Mycol.">
        <title>101 Dothideomycetes genomes: a test case for predicting lifestyles and emergence of pathogens.</title>
        <authorList>
            <person name="Haridas S."/>
            <person name="Albert R."/>
            <person name="Binder M."/>
            <person name="Bloem J."/>
            <person name="Labutti K."/>
            <person name="Salamov A."/>
            <person name="Andreopoulos B."/>
            <person name="Baker S."/>
            <person name="Barry K."/>
            <person name="Bills G."/>
            <person name="Bluhm B."/>
            <person name="Cannon C."/>
            <person name="Castanera R."/>
            <person name="Culley D."/>
            <person name="Daum C."/>
            <person name="Ezra D."/>
            <person name="Gonzalez J."/>
            <person name="Henrissat B."/>
            <person name="Kuo A."/>
            <person name="Liang C."/>
            <person name="Lipzen A."/>
            <person name="Lutzoni F."/>
            <person name="Magnuson J."/>
            <person name="Mondo S."/>
            <person name="Nolan M."/>
            <person name="Ohm R."/>
            <person name="Pangilinan J."/>
            <person name="Park H.-J."/>
            <person name="Ramirez L."/>
            <person name="Alfaro M."/>
            <person name="Sun H."/>
            <person name="Tritt A."/>
            <person name="Yoshinaga Y."/>
            <person name="Zwiers L.-H."/>
            <person name="Turgeon B."/>
            <person name="Goodwin S."/>
            <person name="Spatafora J."/>
            <person name="Crous P."/>
            <person name="Grigoriev I."/>
        </authorList>
    </citation>
    <scope>NUCLEOTIDE SEQUENCE</scope>
    <source>
        <strain evidence="3">CBS 116435</strain>
    </source>
</reference>
<keyword evidence="1" id="KW-0472">Membrane</keyword>
<dbReference type="Pfam" id="PF14269">
    <property type="entry name" value="Arylsulfotran_2"/>
    <property type="match status" value="1"/>
</dbReference>
<protein>
    <recommendedName>
        <fullName evidence="5">Arylsulfotransferase</fullName>
    </recommendedName>
</protein>
<feature type="signal peptide" evidence="2">
    <location>
        <begin position="1"/>
        <end position="19"/>
    </location>
</feature>